<gene>
    <name evidence="9" type="ORF">IQ63_04160</name>
</gene>
<dbReference type="EMBL" id="JPPY01000027">
    <property type="protein sequence ID" value="KND39306.1"/>
    <property type="molecule type" value="Genomic_DNA"/>
</dbReference>
<dbReference type="InterPro" id="IPR050250">
    <property type="entry name" value="Macrolide_Exporter_MacB"/>
</dbReference>
<evidence type="ECO:0000256" key="6">
    <source>
        <dbReference type="ARBA" id="ARBA00038076"/>
    </source>
</evidence>
<dbReference type="AlphaFoldDB" id="A0A0L0KN76"/>
<feature type="domain" description="ABC3 transporter permease C-terminal" evidence="8">
    <location>
        <begin position="104"/>
        <end position="215"/>
    </location>
</feature>
<evidence type="ECO:0000256" key="3">
    <source>
        <dbReference type="ARBA" id="ARBA00022692"/>
    </source>
</evidence>
<dbReference type="GO" id="GO:0005886">
    <property type="term" value="C:plasma membrane"/>
    <property type="evidence" value="ECO:0007669"/>
    <property type="project" value="UniProtKB-SubCell"/>
</dbReference>
<feature type="transmembrane region" description="Helical" evidence="7">
    <location>
        <begin position="145"/>
        <end position="172"/>
    </location>
</feature>
<proteinExistence type="inferred from homology"/>
<comment type="caution">
    <text evidence="9">The sequence shown here is derived from an EMBL/GenBank/DDBJ whole genome shotgun (WGS) entry which is preliminary data.</text>
</comment>
<evidence type="ECO:0000256" key="5">
    <source>
        <dbReference type="ARBA" id="ARBA00023136"/>
    </source>
</evidence>
<dbReference type="PANTHER" id="PTHR30572">
    <property type="entry name" value="MEMBRANE COMPONENT OF TRANSPORTER-RELATED"/>
    <property type="match status" value="1"/>
</dbReference>
<evidence type="ECO:0000256" key="1">
    <source>
        <dbReference type="ARBA" id="ARBA00004651"/>
    </source>
</evidence>
<keyword evidence="5 7" id="KW-0472">Membrane</keyword>
<evidence type="ECO:0000256" key="2">
    <source>
        <dbReference type="ARBA" id="ARBA00022475"/>
    </source>
</evidence>
<reference evidence="10" key="1">
    <citation type="submission" date="2014-07" db="EMBL/GenBank/DDBJ databases">
        <title>Genome sequencing of plant-pathogenic Streptomyces species.</title>
        <authorList>
            <person name="Harrison J."/>
            <person name="Sapp M."/>
            <person name="Thwaites R."/>
            <person name="Studholme D.J."/>
        </authorList>
    </citation>
    <scope>NUCLEOTIDE SEQUENCE [LARGE SCALE GENOMIC DNA]</scope>
    <source>
        <strain evidence="10">NCPPB 4445</strain>
    </source>
</reference>
<dbReference type="InterPro" id="IPR003838">
    <property type="entry name" value="ABC3_permease_C"/>
</dbReference>
<dbReference type="PATRIC" id="fig|42234.21.peg.856"/>
<evidence type="ECO:0000313" key="9">
    <source>
        <dbReference type="EMBL" id="KND39306.1"/>
    </source>
</evidence>
<comment type="similarity">
    <text evidence="6">Belongs to the ABC-4 integral membrane protein family.</text>
</comment>
<evidence type="ECO:0000256" key="4">
    <source>
        <dbReference type="ARBA" id="ARBA00022989"/>
    </source>
</evidence>
<keyword evidence="4 7" id="KW-1133">Transmembrane helix</keyword>
<dbReference type="Proteomes" id="UP000037151">
    <property type="component" value="Unassembled WGS sequence"/>
</dbReference>
<feature type="transmembrane region" description="Helical" evidence="7">
    <location>
        <begin position="192"/>
        <end position="216"/>
    </location>
</feature>
<keyword evidence="2" id="KW-1003">Cell membrane</keyword>
<dbReference type="GO" id="GO:0022857">
    <property type="term" value="F:transmembrane transporter activity"/>
    <property type="evidence" value="ECO:0007669"/>
    <property type="project" value="TreeGrafter"/>
</dbReference>
<keyword evidence="3 7" id="KW-0812">Transmembrane</keyword>
<dbReference type="PANTHER" id="PTHR30572:SF4">
    <property type="entry name" value="ABC TRANSPORTER PERMEASE YTRF"/>
    <property type="match status" value="1"/>
</dbReference>
<evidence type="ECO:0000259" key="8">
    <source>
        <dbReference type="Pfam" id="PF02687"/>
    </source>
</evidence>
<feature type="transmembrane region" description="Helical" evidence="7">
    <location>
        <begin position="100"/>
        <end position="124"/>
    </location>
</feature>
<feature type="non-terminal residue" evidence="9">
    <location>
        <position position="1"/>
    </location>
</feature>
<comment type="subcellular location">
    <subcellularLocation>
        <location evidence="1">Cell membrane</location>
        <topology evidence="1">Multi-pass membrane protein</topology>
    </subcellularLocation>
</comment>
<name>A0A0L0KN76_9ACTN</name>
<evidence type="ECO:0000256" key="7">
    <source>
        <dbReference type="SAM" id="Phobius"/>
    </source>
</evidence>
<protein>
    <submittedName>
        <fullName evidence="9">ABC transporter permease</fullName>
    </submittedName>
</protein>
<dbReference type="Pfam" id="PF02687">
    <property type="entry name" value="FtsX"/>
    <property type="match status" value="1"/>
</dbReference>
<accession>A0A0L0KN76</accession>
<organism evidence="9 10">
    <name type="scientific">Streptomyces acidiscabies</name>
    <dbReference type="NCBI Taxonomy" id="42234"/>
    <lineage>
        <taxon>Bacteria</taxon>
        <taxon>Bacillati</taxon>
        <taxon>Actinomycetota</taxon>
        <taxon>Actinomycetes</taxon>
        <taxon>Kitasatosporales</taxon>
        <taxon>Streptomycetaceae</taxon>
        <taxon>Streptomyces</taxon>
    </lineage>
</organism>
<sequence>TEGWPRHRVGDKVRVWLADGTLRILRIAAVLAVGTGAGGAYVTPANAPGARADRVDVRVRARADRAVVESALRAVDGVRLLTKDQWVTASRPASNRAARVGVFLVLGIAVLYTAVALVNTLLMAASDRGRELRSLRLTGATRAQLLRLTALEALIVVIAGAFLGLLVTLVDLSGMSAALGLLSAPPALSPPWTALGATTAVCALLAVAASTAALAARSDQKP</sequence>
<evidence type="ECO:0000313" key="10">
    <source>
        <dbReference type="Proteomes" id="UP000037151"/>
    </source>
</evidence>
<dbReference type="RefSeq" id="WP_234330160.1">
    <property type="nucleotide sequence ID" value="NZ_KQ257801.1"/>
</dbReference>